<evidence type="ECO:0000259" key="2">
    <source>
        <dbReference type="Pfam" id="PF13511"/>
    </source>
</evidence>
<gene>
    <name evidence="3" type="ORF">B1C78_06410</name>
</gene>
<dbReference type="AlphaFoldDB" id="A0A1V3NKX7"/>
<feature type="region of interest" description="Disordered" evidence="1">
    <location>
        <begin position="50"/>
        <end position="103"/>
    </location>
</feature>
<dbReference type="EMBL" id="MVBK01000036">
    <property type="protein sequence ID" value="OOG25593.1"/>
    <property type="molecule type" value="Genomic_DNA"/>
</dbReference>
<evidence type="ECO:0000313" key="4">
    <source>
        <dbReference type="Proteomes" id="UP000189462"/>
    </source>
</evidence>
<feature type="compositionally biased region" description="Basic and acidic residues" evidence="1">
    <location>
        <begin position="73"/>
        <end position="103"/>
    </location>
</feature>
<dbReference type="OrthoDB" id="7068596at2"/>
<organism evidence="3 4">
    <name type="scientific">Thioalkalivibrio denitrificans</name>
    <dbReference type="NCBI Taxonomy" id="108003"/>
    <lineage>
        <taxon>Bacteria</taxon>
        <taxon>Pseudomonadati</taxon>
        <taxon>Pseudomonadota</taxon>
        <taxon>Gammaproteobacteria</taxon>
        <taxon>Chromatiales</taxon>
        <taxon>Ectothiorhodospiraceae</taxon>
        <taxon>Thioalkalivibrio</taxon>
    </lineage>
</organism>
<dbReference type="RefSeq" id="WP_077278318.1">
    <property type="nucleotide sequence ID" value="NZ_MVBK01000036.1"/>
</dbReference>
<accession>A0A1V3NKX7</accession>
<reference evidence="3 4" key="1">
    <citation type="submission" date="2017-02" db="EMBL/GenBank/DDBJ databases">
        <title>Genomic diversity within the haloalkaliphilic genus Thioalkalivibrio.</title>
        <authorList>
            <person name="Ahn A.-C."/>
            <person name="Meier-Kolthoff J."/>
            <person name="Overmars L."/>
            <person name="Richter M."/>
            <person name="Woyke T."/>
            <person name="Sorokin D.Y."/>
            <person name="Muyzer G."/>
        </authorList>
    </citation>
    <scope>NUCLEOTIDE SEQUENCE [LARGE SCALE GENOMIC DNA]</scope>
    <source>
        <strain evidence="3 4">ALJD</strain>
    </source>
</reference>
<comment type="caution">
    <text evidence="3">The sequence shown here is derived from an EMBL/GenBank/DDBJ whole genome shotgun (WGS) entry which is preliminary data.</text>
</comment>
<feature type="domain" description="DUF4124" evidence="2">
    <location>
        <begin position="23"/>
        <end position="71"/>
    </location>
</feature>
<protein>
    <submittedName>
        <fullName evidence="3">DUF4124 domain-containing protein</fullName>
    </submittedName>
</protein>
<dbReference type="STRING" id="108003.B1C78_06410"/>
<dbReference type="InterPro" id="IPR025392">
    <property type="entry name" value="DUF4124"/>
</dbReference>
<sequence>MRCIPITRALPLAILAFVLAAAVPLAPILAQDVMYRWTDEQGVVHYGQVPPSGVDAQRITTAAPRGDGAPQQRLERAMGDMEQRQDQARSEQEERERREASERIRAENCERARRNLETLTERGGRVTIRENDQYRVLDEDERQARIDETRAHIQEFCRD</sequence>
<dbReference type="Proteomes" id="UP000189462">
    <property type="component" value="Unassembled WGS sequence"/>
</dbReference>
<name>A0A1V3NKX7_9GAMM</name>
<evidence type="ECO:0000313" key="3">
    <source>
        <dbReference type="EMBL" id="OOG25593.1"/>
    </source>
</evidence>
<dbReference type="Pfam" id="PF13511">
    <property type="entry name" value="DUF4124"/>
    <property type="match status" value="1"/>
</dbReference>
<keyword evidence="4" id="KW-1185">Reference proteome</keyword>
<proteinExistence type="predicted"/>
<evidence type="ECO:0000256" key="1">
    <source>
        <dbReference type="SAM" id="MobiDB-lite"/>
    </source>
</evidence>